<dbReference type="STRING" id="1090615.SAMN04515671_0194"/>
<evidence type="ECO:0000313" key="8">
    <source>
        <dbReference type="Proteomes" id="UP000198741"/>
    </source>
</evidence>
<feature type="transmembrane region" description="Helical" evidence="5">
    <location>
        <begin position="44"/>
        <end position="61"/>
    </location>
</feature>
<organism evidence="7 8">
    <name type="scientific">Nakamurella panacisegetis</name>
    <dbReference type="NCBI Taxonomy" id="1090615"/>
    <lineage>
        <taxon>Bacteria</taxon>
        <taxon>Bacillati</taxon>
        <taxon>Actinomycetota</taxon>
        <taxon>Actinomycetes</taxon>
        <taxon>Nakamurellales</taxon>
        <taxon>Nakamurellaceae</taxon>
        <taxon>Nakamurella</taxon>
    </lineage>
</organism>
<name>A0A1H0HSL4_9ACTN</name>
<dbReference type="Proteomes" id="UP000198741">
    <property type="component" value="Chromosome I"/>
</dbReference>
<keyword evidence="8" id="KW-1185">Reference proteome</keyword>
<dbReference type="RefSeq" id="WP_090474138.1">
    <property type="nucleotide sequence ID" value="NZ_LT629710.1"/>
</dbReference>
<feature type="transmembrane region" description="Helical" evidence="5">
    <location>
        <begin position="6"/>
        <end position="24"/>
    </location>
</feature>
<dbReference type="GO" id="GO:0016020">
    <property type="term" value="C:membrane"/>
    <property type="evidence" value="ECO:0007669"/>
    <property type="project" value="UniProtKB-SubCell"/>
</dbReference>
<proteinExistence type="predicted"/>
<evidence type="ECO:0000256" key="4">
    <source>
        <dbReference type="ARBA" id="ARBA00023136"/>
    </source>
</evidence>
<evidence type="ECO:0000256" key="2">
    <source>
        <dbReference type="ARBA" id="ARBA00022692"/>
    </source>
</evidence>
<comment type="subcellular location">
    <subcellularLocation>
        <location evidence="1">Membrane</location>
        <topology evidence="1">Multi-pass membrane protein</topology>
    </subcellularLocation>
</comment>
<dbReference type="EMBL" id="LT629710">
    <property type="protein sequence ID" value="SDO22133.1"/>
    <property type="molecule type" value="Genomic_DNA"/>
</dbReference>
<evidence type="ECO:0000313" key="7">
    <source>
        <dbReference type="EMBL" id="SDO22133.1"/>
    </source>
</evidence>
<sequence>MNRRPSGTTVVLIALFAGSGVLHFRRPRPFVGIVPKMLPRKEELVAISGAVELASAVLLAVPRTRRIGGLLSAALLIAVFPANVSMALRSGNRPLWFRIAAWARLPLQVPLIGWATRA</sequence>
<accession>A0A1H0HSL4</accession>
<evidence type="ECO:0000256" key="1">
    <source>
        <dbReference type="ARBA" id="ARBA00004141"/>
    </source>
</evidence>
<dbReference type="AlphaFoldDB" id="A0A1H0HSL4"/>
<keyword evidence="4 5" id="KW-0472">Membrane</keyword>
<keyword evidence="3 5" id="KW-1133">Transmembrane helix</keyword>
<protein>
    <submittedName>
        <fullName evidence="7">Uncharacterized membrane protein</fullName>
    </submittedName>
</protein>
<feature type="transmembrane region" description="Helical" evidence="5">
    <location>
        <begin position="67"/>
        <end position="88"/>
    </location>
</feature>
<gene>
    <name evidence="7" type="ORF">SAMN04515671_0194</name>
</gene>
<dbReference type="PANTHER" id="PTHR36974:SF1">
    <property type="entry name" value="DOXX FAMILY MEMBRANE PROTEIN"/>
    <property type="match status" value="1"/>
</dbReference>
<evidence type="ECO:0000256" key="3">
    <source>
        <dbReference type="ARBA" id="ARBA00022989"/>
    </source>
</evidence>
<dbReference type="PANTHER" id="PTHR36974">
    <property type="entry name" value="MEMBRANE PROTEIN-RELATED"/>
    <property type="match status" value="1"/>
</dbReference>
<feature type="domain" description="Methylamine utilisation protein MauE" evidence="6">
    <location>
        <begin position="8"/>
        <end position="92"/>
    </location>
</feature>
<keyword evidence="2 5" id="KW-0812">Transmembrane</keyword>
<evidence type="ECO:0000259" key="6">
    <source>
        <dbReference type="Pfam" id="PF07291"/>
    </source>
</evidence>
<evidence type="ECO:0000256" key="5">
    <source>
        <dbReference type="SAM" id="Phobius"/>
    </source>
</evidence>
<reference evidence="7 8" key="1">
    <citation type="submission" date="2016-10" db="EMBL/GenBank/DDBJ databases">
        <authorList>
            <person name="de Groot N.N."/>
        </authorList>
    </citation>
    <scope>NUCLEOTIDE SEQUENCE [LARGE SCALE GENOMIC DNA]</scope>
    <source>
        <strain evidence="8">P4-7,KCTC 19426,CECT 7604</strain>
    </source>
</reference>
<dbReference type="Pfam" id="PF07291">
    <property type="entry name" value="MauE"/>
    <property type="match status" value="1"/>
</dbReference>
<dbReference type="OrthoDB" id="3267646at2"/>
<dbReference type="InterPro" id="IPR009908">
    <property type="entry name" value="Methylamine_util_MauE"/>
</dbReference>
<dbReference type="GO" id="GO:0030416">
    <property type="term" value="P:methylamine metabolic process"/>
    <property type="evidence" value="ECO:0007669"/>
    <property type="project" value="InterPro"/>
</dbReference>